<dbReference type="KEGG" id="lri:NCTC12151_00278"/>
<gene>
    <name evidence="2" type="ORF">NCTC12151_00278</name>
</gene>
<evidence type="ECO:0000313" key="3">
    <source>
        <dbReference type="Proteomes" id="UP000249005"/>
    </source>
</evidence>
<dbReference type="EMBL" id="LS483470">
    <property type="protein sequence ID" value="SQI34907.1"/>
    <property type="molecule type" value="Genomic_DNA"/>
</dbReference>
<protein>
    <recommendedName>
        <fullName evidence="1">Glycine-rich domain-containing protein</fullName>
    </recommendedName>
</protein>
<accession>A0A2X4U4Z3</accession>
<dbReference type="AlphaFoldDB" id="A0A2X4U4Z3"/>
<reference evidence="2 3" key="1">
    <citation type="submission" date="2018-06" db="EMBL/GenBank/DDBJ databases">
        <authorList>
            <consortium name="Pathogen Informatics"/>
            <person name="Doyle S."/>
        </authorList>
    </citation>
    <scope>NUCLEOTIDE SEQUENCE [LARGE SCALE GENOMIC DNA]</scope>
    <source>
        <strain evidence="2 3">NCTC12151</strain>
    </source>
</reference>
<feature type="domain" description="Glycine-rich" evidence="1">
    <location>
        <begin position="97"/>
        <end position="281"/>
    </location>
</feature>
<dbReference type="OrthoDB" id="9810174at2"/>
<dbReference type="InterPro" id="IPR049304">
    <property type="entry name" value="Gly_rich_dom"/>
</dbReference>
<evidence type="ECO:0000259" key="1">
    <source>
        <dbReference type="Pfam" id="PF21722"/>
    </source>
</evidence>
<keyword evidence="3" id="KW-1185">Reference proteome</keyword>
<name>A0A2X4U4Z3_9GAMM</name>
<evidence type="ECO:0000313" key="2">
    <source>
        <dbReference type="EMBL" id="SQI34907.1"/>
    </source>
</evidence>
<organism evidence="2 3">
    <name type="scientific">Leminorella richardii</name>
    <dbReference type="NCBI Taxonomy" id="158841"/>
    <lineage>
        <taxon>Bacteria</taxon>
        <taxon>Pseudomonadati</taxon>
        <taxon>Pseudomonadota</taxon>
        <taxon>Gammaproteobacteria</taxon>
        <taxon>Enterobacterales</taxon>
        <taxon>Budviciaceae</taxon>
        <taxon>Leminorella</taxon>
    </lineage>
</organism>
<dbReference type="Proteomes" id="UP000249005">
    <property type="component" value="Chromosome 1"/>
</dbReference>
<sequence length="281" mass="27907">MYFLDNGSGVSTMPPIGTVSSTTPLWFTESPPSYPGADWFNIVQMELLNVLKSCGIEPDKTKLNQLAEAFSAQGQNFVSFTSAGVYEFVVPAVLKAGRKCWVQVIGGGASGAVGSNYIGGTGGSSGGTAYKLVDLTDVDTVTITVGAGGESVTTINSAGNSGGSSSFGGYFSATGAPVTNVSSSQPGGEGIYGDINLAGFPGALAAVLAISGTNITSCGGNGGGAGGGAGKINTTQWNLDAENGRHGKSPGAGGAGLVTYSGSPTTYKSGKGADGAVYIYW</sequence>
<dbReference type="Pfam" id="PF21722">
    <property type="entry name" value="Gly_rich_2"/>
    <property type="match status" value="1"/>
</dbReference>
<proteinExistence type="predicted"/>
<dbReference type="RefSeq" id="WP_111738969.1">
    <property type="nucleotide sequence ID" value="NZ_LR698987.1"/>
</dbReference>